<proteinExistence type="predicted"/>
<sequence length="143" mass="15067">MGARALANAFATTEGAAMVWAERKRILQAVDGLWATATNANLITALSNLYLNLAIAATRNGDDDEGLNILSAASRFLSATDNADAQFRLVNVFGVLAVKFQLCKDSARILGDESIVILGFQGKSDAVKRAAKDIGAFLSTSTS</sequence>
<organism evidence="1 2">
    <name type="scientific">Coemansia aciculifera</name>
    <dbReference type="NCBI Taxonomy" id="417176"/>
    <lineage>
        <taxon>Eukaryota</taxon>
        <taxon>Fungi</taxon>
        <taxon>Fungi incertae sedis</taxon>
        <taxon>Zoopagomycota</taxon>
        <taxon>Kickxellomycotina</taxon>
        <taxon>Kickxellomycetes</taxon>
        <taxon>Kickxellales</taxon>
        <taxon>Kickxellaceae</taxon>
        <taxon>Coemansia</taxon>
    </lineage>
</organism>
<dbReference type="Proteomes" id="UP001139981">
    <property type="component" value="Unassembled WGS sequence"/>
</dbReference>
<comment type="caution">
    <text evidence="1">The sequence shown here is derived from an EMBL/GenBank/DDBJ whole genome shotgun (WGS) entry which is preliminary data.</text>
</comment>
<protein>
    <submittedName>
        <fullName evidence="1">WD repeat protein Lub1</fullName>
    </submittedName>
</protein>
<dbReference type="EMBL" id="JANBVB010001926">
    <property type="protein sequence ID" value="KAJ2889223.1"/>
    <property type="molecule type" value="Genomic_DNA"/>
</dbReference>
<evidence type="ECO:0000313" key="1">
    <source>
        <dbReference type="EMBL" id="KAJ2889223.1"/>
    </source>
</evidence>
<gene>
    <name evidence="1" type="primary">lub1</name>
    <name evidence="1" type="ORF">IWW38_004819</name>
</gene>
<reference evidence="1" key="1">
    <citation type="submission" date="2022-07" db="EMBL/GenBank/DDBJ databases">
        <title>Phylogenomic reconstructions and comparative analyses of Kickxellomycotina fungi.</title>
        <authorList>
            <person name="Reynolds N.K."/>
            <person name="Stajich J.E."/>
            <person name="Barry K."/>
            <person name="Grigoriev I.V."/>
            <person name="Crous P."/>
            <person name="Smith M.E."/>
        </authorList>
    </citation>
    <scope>NUCLEOTIDE SEQUENCE</scope>
    <source>
        <strain evidence="1">CBS 190363</strain>
    </source>
</reference>
<name>A0ACC1LWW4_9FUNG</name>
<keyword evidence="2" id="KW-1185">Reference proteome</keyword>
<accession>A0ACC1LWW4</accession>
<evidence type="ECO:0000313" key="2">
    <source>
        <dbReference type="Proteomes" id="UP001139981"/>
    </source>
</evidence>